<dbReference type="InterPro" id="IPR022641">
    <property type="entry name" value="CheR_N"/>
</dbReference>
<keyword evidence="5" id="KW-0949">S-adenosyl-L-methionine</keyword>
<dbReference type="KEGG" id="ccot:CCAX7_009220"/>
<evidence type="ECO:0000313" key="7">
    <source>
        <dbReference type="Proteomes" id="UP000287394"/>
    </source>
</evidence>
<evidence type="ECO:0000256" key="3">
    <source>
        <dbReference type="ARBA" id="ARBA00022603"/>
    </source>
</evidence>
<name>A0A402CU81_9BACT</name>
<dbReference type="GO" id="GO:0032259">
    <property type="term" value="P:methylation"/>
    <property type="evidence" value="ECO:0007669"/>
    <property type="project" value="UniProtKB-KW"/>
</dbReference>
<dbReference type="InterPro" id="IPR050903">
    <property type="entry name" value="Bact_Chemotaxis_MeTrfase"/>
</dbReference>
<reference evidence="6 7" key="1">
    <citation type="journal article" date="2019" name="Int. J. Syst. Evol. Microbiol.">
        <title>Capsulimonas corticalis gen. nov., sp. nov., an aerobic capsulated bacterium, of a novel bacterial order, Capsulimonadales ord. nov., of the class Armatimonadia of the phylum Armatimonadetes.</title>
        <authorList>
            <person name="Li J."/>
            <person name="Kudo C."/>
            <person name="Tonouchi A."/>
        </authorList>
    </citation>
    <scope>NUCLEOTIDE SEQUENCE [LARGE SCALE GENOMIC DNA]</scope>
    <source>
        <strain evidence="6 7">AX-7</strain>
    </source>
</reference>
<dbReference type="Proteomes" id="UP000287394">
    <property type="component" value="Chromosome"/>
</dbReference>
<evidence type="ECO:0000313" key="6">
    <source>
        <dbReference type="EMBL" id="BDI28871.1"/>
    </source>
</evidence>
<dbReference type="EC" id="2.1.1.80" evidence="2"/>
<dbReference type="InterPro" id="IPR036804">
    <property type="entry name" value="CheR_N_sf"/>
</dbReference>
<dbReference type="SMART" id="SM00138">
    <property type="entry name" value="MeTrc"/>
    <property type="match status" value="1"/>
</dbReference>
<dbReference type="Gene3D" id="1.10.155.10">
    <property type="entry name" value="Chemotaxis receptor methyltransferase CheR, N-terminal domain"/>
    <property type="match status" value="1"/>
</dbReference>
<dbReference type="CDD" id="cd02440">
    <property type="entry name" value="AdoMet_MTases"/>
    <property type="match status" value="1"/>
</dbReference>
<dbReference type="EMBL" id="AP025739">
    <property type="protein sequence ID" value="BDI28871.1"/>
    <property type="molecule type" value="Genomic_DNA"/>
</dbReference>
<proteinExistence type="predicted"/>
<dbReference type="AlphaFoldDB" id="A0A402CU81"/>
<dbReference type="SUPFAM" id="SSF53335">
    <property type="entry name" value="S-adenosyl-L-methionine-dependent methyltransferases"/>
    <property type="match status" value="1"/>
</dbReference>
<evidence type="ECO:0000256" key="2">
    <source>
        <dbReference type="ARBA" id="ARBA00012534"/>
    </source>
</evidence>
<dbReference type="InterPro" id="IPR029063">
    <property type="entry name" value="SAM-dependent_MTases_sf"/>
</dbReference>
<protein>
    <recommendedName>
        <fullName evidence="2">protein-glutamate O-methyltransferase</fullName>
        <ecNumber evidence="2">2.1.1.80</ecNumber>
    </recommendedName>
</protein>
<dbReference type="InterPro" id="IPR022642">
    <property type="entry name" value="CheR_C"/>
</dbReference>
<dbReference type="Pfam" id="PF03705">
    <property type="entry name" value="CheR_N"/>
    <property type="match status" value="1"/>
</dbReference>
<dbReference type="PANTHER" id="PTHR24422:SF19">
    <property type="entry name" value="CHEMOTAXIS PROTEIN METHYLTRANSFERASE"/>
    <property type="match status" value="1"/>
</dbReference>
<dbReference type="OrthoDB" id="9816309at2"/>
<evidence type="ECO:0000256" key="1">
    <source>
        <dbReference type="ARBA" id="ARBA00001541"/>
    </source>
</evidence>
<dbReference type="GO" id="GO:0008983">
    <property type="term" value="F:protein-glutamate O-methyltransferase activity"/>
    <property type="evidence" value="ECO:0007669"/>
    <property type="project" value="UniProtKB-EC"/>
</dbReference>
<dbReference type="PANTHER" id="PTHR24422">
    <property type="entry name" value="CHEMOTAXIS PROTEIN METHYLTRANSFERASE"/>
    <property type="match status" value="1"/>
</dbReference>
<dbReference type="PRINTS" id="PR00996">
    <property type="entry name" value="CHERMTFRASE"/>
</dbReference>
<organism evidence="6 7">
    <name type="scientific">Capsulimonas corticalis</name>
    <dbReference type="NCBI Taxonomy" id="2219043"/>
    <lineage>
        <taxon>Bacteria</taxon>
        <taxon>Bacillati</taxon>
        <taxon>Armatimonadota</taxon>
        <taxon>Armatimonadia</taxon>
        <taxon>Capsulimonadales</taxon>
        <taxon>Capsulimonadaceae</taxon>
        <taxon>Capsulimonas</taxon>
    </lineage>
</organism>
<dbReference type="PROSITE" id="PS50123">
    <property type="entry name" value="CHER"/>
    <property type="match status" value="1"/>
</dbReference>
<evidence type="ECO:0000256" key="5">
    <source>
        <dbReference type="ARBA" id="ARBA00022691"/>
    </source>
</evidence>
<dbReference type="SUPFAM" id="SSF47757">
    <property type="entry name" value="Chemotaxis receptor methyltransferase CheR, N-terminal domain"/>
    <property type="match status" value="1"/>
</dbReference>
<dbReference type="Pfam" id="PF01739">
    <property type="entry name" value="CheR"/>
    <property type="match status" value="1"/>
</dbReference>
<dbReference type="Gene3D" id="3.40.50.150">
    <property type="entry name" value="Vaccinia Virus protein VP39"/>
    <property type="match status" value="1"/>
</dbReference>
<dbReference type="RefSeq" id="WP_119320928.1">
    <property type="nucleotide sequence ID" value="NZ_AP025739.1"/>
</dbReference>
<keyword evidence="4" id="KW-0808">Transferase</keyword>
<comment type="catalytic activity">
    <reaction evidence="1">
        <text>L-glutamyl-[protein] + S-adenosyl-L-methionine = [protein]-L-glutamate 5-O-methyl ester + S-adenosyl-L-homocysteine</text>
        <dbReference type="Rhea" id="RHEA:24452"/>
        <dbReference type="Rhea" id="RHEA-COMP:10208"/>
        <dbReference type="Rhea" id="RHEA-COMP:10311"/>
        <dbReference type="ChEBI" id="CHEBI:29973"/>
        <dbReference type="ChEBI" id="CHEBI:57856"/>
        <dbReference type="ChEBI" id="CHEBI:59789"/>
        <dbReference type="ChEBI" id="CHEBI:82795"/>
        <dbReference type="EC" id="2.1.1.80"/>
    </reaction>
</comment>
<keyword evidence="7" id="KW-1185">Reference proteome</keyword>
<dbReference type="FunCoup" id="A0A402CU81">
    <property type="interactions" value="161"/>
</dbReference>
<gene>
    <name evidence="6" type="primary">cheR_1</name>
    <name evidence="6" type="ORF">CCAX7_009220</name>
</gene>
<keyword evidence="3" id="KW-0489">Methyltransferase</keyword>
<dbReference type="InterPro" id="IPR000780">
    <property type="entry name" value="CheR_MeTrfase"/>
</dbReference>
<sequence>MTLPVFSPAPTPVAGGGFDDADYDSFIKKVQAKTGIKLADYKPEQMRRRVSTMATRSGFHSFMAYYNAMERDAELLAGFLDKMTINVSELLRNPNRFDDLVKKVLPPLMAQRKNAALNIWSAGCSYGAEAYTLAMLMHEISPAVPHRIKGTDIDTEILARARDPRFNSADMLNISPERRAAHFPSAGADAWTSAPHLRSKCQFAKHDLLAGPYPKAEYDLILCRNVVIYFTDPAKERIYRGFYESLKPGGVLFVGGTERLSDHRAIGFELQIPFFYRKPL</sequence>
<evidence type="ECO:0000256" key="4">
    <source>
        <dbReference type="ARBA" id="ARBA00022679"/>
    </source>
</evidence>
<accession>A0A402CU81</accession>